<evidence type="ECO:0000313" key="2">
    <source>
        <dbReference type="Proteomes" id="UP000326396"/>
    </source>
</evidence>
<organism evidence="1 2">
    <name type="scientific">Mikania micrantha</name>
    <name type="common">bitter vine</name>
    <dbReference type="NCBI Taxonomy" id="192012"/>
    <lineage>
        <taxon>Eukaryota</taxon>
        <taxon>Viridiplantae</taxon>
        <taxon>Streptophyta</taxon>
        <taxon>Embryophyta</taxon>
        <taxon>Tracheophyta</taxon>
        <taxon>Spermatophyta</taxon>
        <taxon>Magnoliopsida</taxon>
        <taxon>eudicotyledons</taxon>
        <taxon>Gunneridae</taxon>
        <taxon>Pentapetalae</taxon>
        <taxon>asterids</taxon>
        <taxon>campanulids</taxon>
        <taxon>Asterales</taxon>
        <taxon>Asteraceae</taxon>
        <taxon>Asteroideae</taxon>
        <taxon>Heliantheae alliance</taxon>
        <taxon>Eupatorieae</taxon>
        <taxon>Mikania</taxon>
    </lineage>
</organism>
<name>A0A5N6M5F1_9ASTR</name>
<proteinExistence type="predicted"/>
<dbReference type="AlphaFoldDB" id="A0A5N6M5F1"/>
<comment type="caution">
    <text evidence="1">The sequence shown here is derived from an EMBL/GenBank/DDBJ whole genome shotgun (WGS) entry which is preliminary data.</text>
</comment>
<accession>A0A5N6M5F1</accession>
<gene>
    <name evidence="1" type="ORF">E3N88_37080</name>
</gene>
<evidence type="ECO:0000313" key="1">
    <source>
        <dbReference type="EMBL" id="KAD3069200.1"/>
    </source>
</evidence>
<dbReference type="Proteomes" id="UP000326396">
    <property type="component" value="Linkage Group LG7"/>
</dbReference>
<dbReference type="EMBL" id="SZYD01000017">
    <property type="protein sequence ID" value="KAD3069200.1"/>
    <property type="molecule type" value="Genomic_DNA"/>
</dbReference>
<keyword evidence="2" id="KW-1185">Reference proteome</keyword>
<reference evidence="1 2" key="1">
    <citation type="submission" date="2019-05" db="EMBL/GenBank/DDBJ databases">
        <title>Mikania micrantha, genome provides insights into the molecular mechanism of rapid growth.</title>
        <authorList>
            <person name="Liu B."/>
        </authorList>
    </citation>
    <scope>NUCLEOTIDE SEQUENCE [LARGE SCALE GENOMIC DNA]</scope>
    <source>
        <strain evidence="1">NLD-2019</strain>
        <tissue evidence="1">Leaf</tissue>
    </source>
</reference>
<protein>
    <submittedName>
        <fullName evidence="1">Uncharacterized protein</fullName>
    </submittedName>
</protein>
<sequence>MGSSRYAMEGLRILRGTRCLENILDFSGNRRGTRSLLWLPAATQNSTKSPSKLHFQAIRSYRSHQESSIQVLIVVLTADIRQISIKKSSSLELYLVNPCGAEQESLIVLLADNPFAGRIASPLV</sequence>